<dbReference type="Pfam" id="PF03669">
    <property type="entry name" value="ASTER"/>
    <property type="match status" value="1"/>
</dbReference>
<comment type="subcellular location">
    <subcellularLocation>
        <location evidence="1">Membrane</location>
    </subcellularLocation>
</comment>
<dbReference type="EMBL" id="BQKY01000008">
    <property type="protein sequence ID" value="GJN91003.1"/>
    <property type="molecule type" value="Genomic_DNA"/>
</dbReference>
<accession>A0AAV5GLB1</accession>
<dbReference type="GO" id="GO:0044183">
    <property type="term" value="F:protein folding chaperone"/>
    <property type="evidence" value="ECO:0007669"/>
    <property type="project" value="InterPro"/>
</dbReference>
<proteinExistence type="predicted"/>
<evidence type="ECO:0000256" key="3">
    <source>
        <dbReference type="ARBA" id="ARBA00022989"/>
    </source>
</evidence>
<dbReference type="GO" id="GO:0045048">
    <property type="term" value="P:protein insertion into ER membrane"/>
    <property type="evidence" value="ECO:0007669"/>
    <property type="project" value="InterPro"/>
</dbReference>
<dbReference type="InterPro" id="IPR005351">
    <property type="entry name" value="ASTER"/>
</dbReference>
<evidence type="ECO:0000256" key="2">
    <source>
        <dbReference type="ARBA" id="ARBA00022692"/>
    </source>
</evidence>
<name>A0AAV5GLB1_9BASI</name>
<evidence type="ECO:0000313" key="6">
    <source>
        <dbReference type="EMBL" id="GJN91003.1"/>
    </source>
</evidence>
<evidence type="ECO:0000256" key="4">
    <source>
        <dbReference type="ARBA" id="ARBA00023136"/>
    </source>
</evidence>
<keyword evidence="7" id="KW-1185">Reference proteome</keyword>
<dbReference type="GO" id="GO:0005789">
    <property type="term" value="C:endoplasmic reticulum membrane"/>
    <property type="evidence" value="ECO:0007669"/>
    <property type="project" value="InterPro"/>
</dbReference>
<evidence type="ECO:0000256" key="1">
    <source>
        <dbReference type="ARBA" id="ARBA00004370"/>
    </source>
</evidence>
<keyword evidence="4 5" id="KW-0472">Membrane</keyword>
<keyword evidence="3 5" id="KW-1133">Transmembrane helix</keyword>
<protein>
    <submittedName>
        <fullName evidence="6">Uncharacterized protein</fullName>
    </submittedName>
</protein>
<evidence type="ECO:0000313" key="7">
    <source>
        <dbReference type="Proteomes" id="UP001342314"/>
    </source>
</evidence>
<reference evidence="6 7" key="1">
    <citation type="submission" date="2021-12" db="EMBL/GenBank/DDBJ databases">
        <title>High titer production of polyol ester of fatty acids by Rhodotorula paludigena BS15 towards product separation-free biomass refinery.</title>
        <authorList>
            <person name="Mano J."/>
            <person name="Ono H."/>
            <person name="Tanaka T."/>
            <person name="Naito K."/>
            <person name="Sushida H."/>
            <person name="Ike M."/>
            <person name="Tokuyasu K."/>
            <person name="Kitaoka M."/>
        </authorList>
    </citation>
    <scope>NUCLEOTIDE SEQUENCE [LARGE SCALE GENOMIC DNA]</scope>
    <source>
        <strain evidence="6 7">BS15</strain>
    </source>
</reference>
<feature type="transmembrane region" description="Helical" evidence="5">
    <location>
        <begin position="82"/>
        <end position="102"/>
    </location>
</feature>
<gene>
    <name evidence="6" type="ORF">Rhopal_004017-T1</name>
</gene>
<organism evidence="6 7">
    <name type="scientific">Rhodotorula paludigena</name>
    <dbReference type="NCBI Taxonomy" id="86838"/>
    <lineage>
        <taxon>Eukaryota</taxon>
        <taxon>Fungi</taxon>
        <taxon>Dikarya</taxon>
        <taxon>Basidiomycota</taxon>
        <taxon>Pucciniomycotina</taxon>
        <taxon>Microbotryomycetes</taxon>
        <taxon>Sporidiobolales</taxon>
        <taxon>Sporidiobolaceae</taxon>
        <taxon>Rhodotorula</taxon>
    </lineage>
</organism>
<dbReference type="AlphaFoldDB" id="A0AAV5GLB1"/>
<comment type="caution">
    <text evidence="6">The sequence shown here is derived from an EMBL/GenBank/DDBJ whole genome shotgun (WGS) entry which is preliminary data.</text>
</comment>
<dbReference type="Proteomes" id="UP001342314">
    <property type="component" value="Unassembled WGS sequence"/>
</dbReference>
<keyword evidence="2 5" id="KW-0812">Transmembrane</keyword>
<feature type="transmembrane region" description="Helical" evidence="5">
    <location>
        <begin position="50"/>
        <end position="70"/>
    </location>
</feature>
<sequence>MPRRFDPSEPRKPENALPYRYTSPSGNFADLMAFASMLCSGLAMLTRFAIWPWFGLIFAVSSILGTKNLGSNKQGDQGGSMLSGWSALMFALTTFFSIYSPILMGQAVKSDATWPFGWNKGLVMVAQQGVPRPTAK</sequence>
<evidence type="ECO:0000256" key="5">
    <source>
        <dbReference type="SAM" id="Phobius"/>
    </source>
</evidence>